<dbReference type="Gene3D" id="3.10.450.50">
    <property type="match status" value="1"/>
</dbReference>
<dbReference type="Proteomes" id="UP001501218">
    <property type="component" value="Unassembled WGS sequence"/>
</dbReference>
<proteinExistence type="predicted"/>
<gene>
    <name evidence="2" type="ORF">GCM10009854_41180</name>
</gene>
<dbReference type="EMBL" id="BAAARA010000019">
    <property type="protein sequence ID" value="GAA2358520.1"/>
    <property type="molecule type" value="Genomic_DNA"/>
</dbReference>
<comment type="caution">
    <text evidence="2">The sequence shown here is derived from an EMBL/GenBank/DDBJ whole genome shotgun (WGS) entry which is preliminary data.</text>
</comment>
<organism evidence="2 3">
    <name type="scientific">Saccharopolyspora halophila</name>
    <dbReference type="NCBI Taxonomy" id="405551"/>
    <lineage>
        <taxon>Bacteria</taxon>
        <taxon>Bacillati</taxon>
        <taxon>Actinomycetota</taxon>
        <taxon>Actinomycetes</taxon>
        <taxon>Pseudonocardiales</taxon>
        <taxon>Pseudonocardiaceae</taxon>
        <taxon>Saccharopolyspora</taxon>
    </lineage>
</organism>
<evidence type="ECO:0000313" key="2">
    <source>
        <dbReference type="EMBL" id="GAA2358520.1"/>
    </source>
</evidence>
<keyword evidence="3" id="KW-1185">Reference proteome</keyword>
<reference evidence="2 3" key="1">
    <citation type="journal article" date="2019" name="Int. J. Syst. Evol. Microbiol.">
        <title>The Global Catalogue of Microorganisms (GCM) 10K type strain sequencing project: providing services to taxonomists for standard genome sequencing and annotation.</title>
        <authorList>
            <consortium name="The Broad Institute Genomics Platform"/>
            <consortium name="The Broad Institute Genome Sequencing Center for Infectious Disease"/>
            <person name="Wu L."/>
            <person name="Ma J."/>
        </authorList>
    </citation>
    <scope>NUCLEOTIDE SEQUENCE [LARGE SCALE GENOMIC DNA]</scope>
    <source>
        <strain evidence="2 3">JCM 16221</strain>
    </source>
</reference>
<dbReference type="Pfam" id="PF14534">
    <property type="entry name" value="DUF4440"/>
    <property type="match status" value="1"/>
</dbReference>
<sequence length="148" mass="16527">MRPSAASRPLDETTRRKIEAVFRGLEDGFHRQDAEVFDGHFAQDAVQVTAAGQRLSGWDAIHRYHEERLGGHARGFRVRMNVEECGLLAPDVAVAHTLQETTTPDGDVRRNSGTWTLVERDGAWWVCAVQQTNVVDLPPDWNAHGENG</sequence>
<feature type="domain" description="DUF4440" evidence="1">
    <location>
        <begin position="18"/>
        <end position="126"/>
    </location>
</feature>
<evidence type="ECO:0000313" key="3">
    <source>
        <dbReference type="Proteomes" id="UP001501218"/>
    </source>
</evidence>
<protein>
    <recommendedName>
        <fullName evidence="1">DUF4440 domain-containing protein</fullName>
    </recommendedName>
</protein>
<dbReference type="InterPro" id="IPR027843">
    <property type="entry name" value="DUF4440"/>
</dbReference>
<dbReference type="NCBIfam" id="TIGR02246">
    <property type="entry name" value="SgcJ/EcaC family oxidoreductase"/>
    <property type="match status" value="1"/>
</dbReference>
<dbReference type="RefSeq" id="WP_344135409.1">
    <property type="nucleotide sequence ID" value="NZ_BAAARA010000019.1"/>
</dbReference>
<dbReference type="SUPFAM" id="SSF54427">
    <property type="entry name" value="NTF2-like"/>
    <property type="match status" value="1"/>
</dbReference>
<dbReference type="InterPro" id="IPR011944">
    <property type="entry name" value="Steroid_delta5-4_isomerase"/>
</dbReference>
<name>A0ABN3GR66_9PSEU</name>
<dbReference type="InterPro" id="IPR032710">
    <property type="entry name" value="NTF2-like_dom_sf"/>
</dbReference>
<accession>A0ABN3GR66</accession>
<evidence type="ECO:0000259" key="1">
    <source>
        <dbReference type="Pfam" id="PF14534"/>
    </source>
</evidence>